<dbReference type="Proteomes" id="UP000463883">
    <property type="component" value="Chromosome"/>
</dbReference>
<accession>A0A6P1MEE7</accession>
<dbReference type="SMART" id="SM00731">
    <property type="entry name" value="SprT"/>
    <property type="match status" value="1"/>
</dbReference>
<protein>
    <submittedName>
        <fullName evidence="2">SprT domain-containing protein</fullName>
    </submittedName>
</protein>
<keyword evidence="3" id="KW-1185">Reference proteome</keyword>
<organism evidence="2 3">
    <name type="scientific">Aminipila terrae</name>
    <dbReference type="NCBI Taxonomy" id="2697030"/>
    <lineage>
        <taxon>Bacteria</taxon>
        <taxon>Bacillati</taxon>
        <taxon>Bacillota</taxon>
        <taxon>Clostridia</taxon>
        <taxon>Peptostreptococcales</taxon>
        <taxon>Anaerovoracaceae</taxon>
        <taxon>Aminipila</taxon>
    </lineage>
</organism>
<evidence type="ECO:0000313" key="3">
    <source>
        <dbReference type="Proteomes" id="UP000463883"/>
    </source>
</evidence>
<evidence type="ECO:0000313" key="2">
    <source>
        <dbReference type="EMBL" id="QHI72277.1"/>
    </source>
</evidence>
<dbReference type="AlphaFoldDB" id="A0A6P1MEE7"/>
<name>A0A6P1MEE7_9FIRM</name>
<proteinExistence type="predicted"/>
<dbReference type="Pfam" id="PF10263">
    <property type="entry name" value="SprT-like"/>
    <property type="match status" value="1"/>
</dbReference>
<dbReference type="EMBL" id="CP047591">
    <property type="protein sequence ID" value="QHI72277.1"/>
    <property type="molecule type" value="Genomic_DNA"/>
</dbReference>
<evidence type="ECO:0000259" key="1">
    <source>
        <dbReference type="SMART" id="SM00731"/>
    </source>
</evidence>
<gene>
    <name evidence="2" type="ORF">Ami3637_07550</name>
</gene>
<dbReference type="GO" id="GO:0006950">
    <property type="term" value="P:response to stress"/>
    <property type="evidence" value="ECO:0007669"/>
    <property type="project" value="UniProtKB-ARBA"/>
</dbReference>
<dbReference type="InterPro" id="IPR006640">
    <property type="entry name" value="SprT-like_domain"/>
</dbReference>
<sequence>METEYINDLYKNVLEEAKKLKLPVSDKIKSDITINRRARSRFGCCKKIRKGLRESFEIELSYRLLGCQEKFIKQTLAHEILHTCPGCDNHGALWKKYADTMNETYGYRIKRTDTAEQLGIKEDGKLKRQPLKENYVLVCKKCGIRISRTRMSNVIKNPSNYRCKCGGNLERIR</sequence>
<dbReference type="RefSeq" id="WP_162362046.1">
    <property type="nucleotide sequence ID" value="NZ_CP047591.1"/>
</dbReference>
<reference evidence="2 3" key="1">
    <citation type="submission" date="2020-01" db="EMBL/GenBank/DDBJ databases">
        <title>Genomic analysis of Aminipila sp. CBA3637.</title>
        <authorList>
            <person name="Kim Y.B."/>
            <person name="Roh S.W."/>
        </authorList>
    </citation>
    <scope>NUCLEOTIDE SEQUENCE [LARGE SCALE GENOMIC DNA]</scope>
    <source>
        <strain evidence="2 3">CBA3637</strain>
    </source>
</reference>
<feature type="domain" description="SprT-like" evidence="1">
    <location>
        <begin position="7"/>
        <end position="172"/>
    </location>
</feature>
<dbReference type="KEGG" id="amic:Ami3637_07550"/>